<gene>
    <name evidence="6" type="ORF">Q5761_10805</name>
</gene>
<sequence length="122" mass="14002">MTTAREGARNDVCSSFDPNGERVTALRERLVEVAGLSELFRALADETRTKILYLLADEELCVCDLAAILDLSLPAVSHHLRLLKTMRLVKYRREGKNVYYSLADEHVLRLIQVAQEHYEEER</sequence>
<reference evidence="6 7" key="1">
    <citation type="submission" date="2023-08" db="EMBL/GenBank/DDBJ databases">
        <title>Genome sequence of Thermaerobacter compostii strain Ins1, a spore-forming filamentous bacterium isolated from a deep geothermal reservoir.</title>
        <authorList>
            <person name="Bregnard D."/>
            <person name="Gonzalez D."/>
            <person name="Junier P."/>
        </authorList>
    </citation>
    <scope>NUCLEOTIDE SEQUENCE [LARGE SCALE GENOMIC DNA]</scope>
    <source>
        <strain evidence="6 7">Ins1</strain>
    </source>
</reference>
<feature type="domain" description="HTH arsR-type" evidence="5">
    <location>
        <begin position="26"/>
        <end position="122"/>
    </location>
</feature>
<dbReference type="InterPro" id="IPR011991">
    <property type="entry name" value="ArsR-like_HTH"/>
</dbReference>
<keyword evidence="7" id="KW-1185">Reference proteome</keyword>
<evidence type="ECO:0000313" key="6">
    <source>
        <dbReference type="EMBL" id="WPD18838.1"/>
    </source>
</evidence>
<dbReference type="InterPro" id="IPR036388">
    <property type="entry name" value="WH-like_DNA-bd_sf"/>
</dbReference>
<evidence type="ECO:0000313" key="7">
    <source>
        <dbReference type="Proteomes" id="UP001304683"/>
    </source>
</evidence>
<organism evidence="6 7">
    <name type="scientific">Thermaerobacter composti</name>
    <dbReference type="NCBI Taxonomy" id="554949"/>
    <lineage>
        <taxon>Bacteria</taxon>
        <taxon>Bacillati</taxon>
        <taxon>Bacillota</taxon>
        <taxon>Clostridia</taxon>
        <taxon>Eubacteriales</taxon>
        <taxon>Clostridiales Family XVII. Incertae Sedis</taxon>
        <taxon>Thermaerobacter</taxon>
    </lineage>
</organism>
<dbReference type="Gene3D" id="1.10.10.10">
    <property type="entry name" value="Winged helix-like DNA-binding domain superfamily/Winged helix DNA-binding domain"/>
    <property type="match status" value="1"/>
</dbReference>
<evidence type="ECO:0000256" key="3">
    <source>
        <dbReference type="ARBA" id="ARBA00023163"/>
    </source>
</evidence>
<dbReference type="RefSeq" id="WP_135224368.1">
    <property type="nucleotide sequence ID" value="NZ_CP132508.1"/>
</dbReference>
<dbReference type="NCBIfam" id="NF033788">
    <property type="entry name" value="HTH_metalloreg"/>
    <property type="match status" value="1"/>
</dbReference>
<protein>
    <submittedName>
        <fullName evidence="6">Metalloregulator ArsR/SmtB family transcription factor</fullName>
    </submittedName>
</protein>
<dbReference type="PROSITE" id="PS00846">
    <property type="entry name" value="HTH_ARSR_1"/>
    <property type="match status" value="1"/>
</dbReference>
<evidence type="ECO:0000256" key="4">
    <source>
        <dbReference type="ARBA" id="ARBA00043263"/>
    </source>
</evidence>
<dbReference type="EMBL" id="CP132508">
    <property type="protein sequence ID" value="WPD18838.1"/>
    <property type="molecule type" value="Genomic_DNA"/>
</dbReference>
<evidence type="ECO:0000259" key="5">
    <source>
        <dbReference type="PROSITE" id="PS50987"/>
    </source>
</evidence>
<dbReference type="PANTHER" id="PTHR43132">
    <property type="entry name" value="ARSENICAL RESISTANCE OPERON REPRESSOR ARSR-RELATED"/>
    <property type="match status" value="1"/>
</dbReference>
<keyword evidence="1" id="KW-0805">Transcription regulation</keyword>
<accession>A0ABZ0QMX6</accession>
<proteinExistence type="predicted"/>
<dbReference type="InterPro" id="IPR018334">
    <property type="entry name" value="ArsR_HTH"/>
</dbReference>
<evidence type="ECO:0000256" key="1">
    <source>
        <dbReference type="ARBA" id="ARBA00023015"/>
    </source>
</evidence>
<dbReference type="SMART" id="SM00418">
    <property type="entry name" value="HTH_ARSR"/>
    <property type="match status" value="1"/>
</dbReference>
<dbReference type="InterPro" id="IPR051011">
    <property type="entry name" value="Metal_resp_trans_reg"/>
</dbReference>
<keyword evidence="2" id="KW-0238">DNA-binding</keyword>
<keyword evidence="4" id="KW-0105">Cadmium resistance</keyword>
<evidence type="ECO:0000256" key="2">
    <source>
        <dbReference type="ARBA" id="ARBA00023125"/>
    </source>
</evidence>
<name>A0ABZ0QMX6_9FIRM</name>
<dbReference type="SUPFAM" id="SSF46785">
    <property type="entry name" value="Winged helix' DNA-binding domain"/>
    <property type="match status" value="1"/>
</dbReference>
<dbReference type="PANTHER" id="PTHR43132:SF6">
    <property type="entry name" value="HTH-TYPE TRANSCRIPTIONAL REPRESSOR CZRA"/>
    <property type="match status" value="1"/>
</dbReference>
<dbReference type="InterPro" id="IPR001845">
    <property type="entry name" value="HTH_ArsR_DNA-bd_dom"/>
</dbReference>
<dbReference type="PRINTS" id="PR00778">
    <property type="entry name" value="HTHARSR"/>
</dbReference>
<keyword evidence="3" id="KW-0804">Transcription</keyword>
<dbReference type="Proteomes" id="UP001304683">
    <property type="component" value="Chromosome"/>
</dbReference>
<dbReference type="CDD" id="cd00090">
    <property type="entry name" value="HTH_ARSR"/>
    <property type="match status" value="1"/>
</dbReference>
<dbReference type="InterPro" id="IPR036390">
    <property type="entry name" value="WH_DNA-bd_sf"/>
</dbReference>
<dbReference type="Pfam" id="PF01022">
    <property type="entry name" value="HTH_5"/>
    <property type="match status" value="1"/>
</dbReference>
<dbReference type="PROSITE" id="PS50987">
    <property type="entry name" value="HTH_ARSR_2"/>
    <property type="match status" value="1"/>
</dbReference>